<evidence type="ECO:0000313" key="1">
    <source>
        <dbReference type="EMBL" id="SEI79950.1"/>
    </source>
</evidence>
<proteinExistence type="predicted"/>
<reference evidence="2" key="1">
    <citation type="submission" date="2016-10" db="EMBL/GenBank/DDBJ databases">
        <authorList>
            <person name="Varghese N."/>
            <person name="Submissions S."/>
        </authorList>
    </citation>
    <scope>NUCLEOTIDE SEQUENCE [LARGE SCALE GENOMIC DNA]</scope>
    <source>
        <strain evidence="2">DSM 7165</strain>
    </source>
</reference>
<dbReference type="STRING" id="64971.SAMN05421831_110117"/>
<organism evidence="1 2">
    <name type="scientific">Allopseudospirillum japonicum</name>
    <dbReference type="NCBI Taxonomy" id="64971"/>
    <lineage>
        <taxon>Bacteria</taxon>
        <taxon>Pseudomonadati</taxon>
        <taxon>Pseudomonadota</taxon>
        <taxon>Gammaproteobacteria</taxon>
        <taxon>Oceanospirillales</taxon>
        <taxon>Oceanospirillaceae</taxon>
        <taxon>Allopseudospirillum</taxon>
    </lineage>
</organism>
<accession>A0A1H6TUL8</accession>
<protein>
    <submittedName>
        <fullName evidence="1">Uncharacterized protein</fullName>
    </submittedName>
</protein>
<dbReference type="AlphaFoldDB" id="A0A1H6TUL8"/>
<dbReference type="Proteomes" id="UP000242999">
    <property type="component" value="Unassembled WGS sequence"/>
</dbReference>
<keyword evidence="2" id="KW-1185">Reference proteome</keyword>
<dbReference type="EMBL" id="FNYH01000010">
    <property type="protein sequence ID" value="SEI79950.1"/>
    <property type="molecule type" value="Genomic_DNA"/>
</dbReference>
<evidence type="ECO:0000313" key="2">
    <source>
        <dbReference type="Proteomes" id="UP000242999"/>
    </source>
</evidence>
<name>A0A1H6TUL8_9GAMM</name>
<sequence>MEPPWAENVTRAKKPQRLPVVLTKTEVIDILSALKDGGMSTARLSRKAIN</sequence>
<gene>
    <name evidence="1" type="ORF">SAMN05421831_110117</name>
</gene>